<sequence>MEEVWKDINLASLDEHNAHPTTTTSNFLSMTHQVFLAQPFSRDPPSSVSMISSVSESSSTSPMPHPTTILSLNSGPDFHFLNNPYPNTARIDSHLVQSNSHHHHHPVSNFSSFEELDSASDLTSLGKRRSSESDRNSGSRSHKRMIKNRESAARSRARKQAYTSELEHEVAHLMEENARLTRQQEQLCLSAAPKKRSLYRTSTAPF</sequence>
<dbReference type="CDD" id="cd14707">
    <property type="entry name" value="bZIP_plant_BZIP46"/>
    <property type="match status" value="1"/>
</dbReference>
<feature type="domain" description="BZIP" evidence="5">
    <location>
        <begin position="138"/>
        <end position="187"/>
    </location>
</feature>
<evidence type="ECO:0000259" key="5">
    <source>
        <dbReference type="PROSITE" id="PS50217"/>
    </source>
</evidence>
<comment type="subcellular location">
    <subcellularLocation>
        <location evidence="1">Nucleus</location>
    </subcellularLocation>
</comment>
<dbReference type="GO" id="GO:0005634">
    <property type="term" value="C:nucleus"/>
    <property type="evidence" value="ECO:0007669"/>
    <property type="project" value="UniProtKB-SubCell"/>
</dbReference>
<protein>
    <submittedName>
        <fullName evidence="6">BZIP transcription factor FD</fullName>
    </submittedName>
</protein>
<accession>A0AAD7L7T0</accession>
<evidence type="ECO:0000256" key="4">
    <source>
        <dbReference type="SAM" id="MobiDB-lite"/>
    </source>
</evidence>
<dbReference type="SMART" id="SM00338">
    <property type="entry name" value="BRLZ"/>
    <property type="match status" value="1"/>
</dbReference>
<dbReference type="Proteomes" id="UP001163823">
    <property type="component" value="Chromosome 10"/>
</dbReference>
<dbReference type="PROSITE" id="PS00036">
    <property type="entry name" value="BZIP_BASIC"/>
    <property type="match status" value="1"/>
</dbReference>
<dbReference type="KEGG" id="qsa:O6P43_024902"/>
<dbReference type="SUPFAM" id="SSF57959">
    <property type="entry name" value="Leucine zipper domain"/>
    <property type="match status" value="1"/>
</dbReference>
<feature type="region of interest" description="Disordered" evidence="4">
    <location>
        <begin position="121"/>
        <end position="165"/>
    </location>
</feature>
<dbReference type="Pfam" id="PF07716">
    <property type="entry name" value="bZIP_2"/>
    <property type="match status" value="1"/>
</dbReference>
<dbReference type="AlphaFoldDB" id="A0AAD7L7T0"/>
<evidence type="ECO:0000313" key="7">
    <source>
        <dbReference type="Proteomes" id="UP001163823"/>
    </source>
</evidence>
<keyword evidence="3" id="KW-0539">Nucleus</keyword>
<reference evidence="6" key="1">
    <citation type="journal article" date="2023" name="Science">
        <title>Elucidation of the pathway for biosynthesis of saponin adjuvants from the soapbark tree.</title>
        <authorList>
            <person name="Reed J."/>
            <person name="Orme A."/>
            <person name="El-Demerdash A."/>
            <person name="Owen C."/>
            <person name="Martin L.B.B."/>
            <person name="Misra R.C."/>
            <person name="Kikuchi S."/>
            <person name="Rejzek M."/>
            <person name="Martin A.C."/>
            <person name="Harkess A."/>
            <person name="Leebens-Mack J."/>
            <person name="Louveau T."/>
            <person name="Stephenson M.J."/>
            <person name="Osbourn A."/>
        </authorList>
    </citation>
    <scope>NUCLEOTIDE SEQUENCE</scope>
    <source>
        <strain evidence="6">S10</strain>
    </source>
</reference>
<keyword evidence="2" id="KW-0238">DNA-binding</keyword>
<name>A0AAD7L7T0_QUISA</name>
<dbReference type="FunFam" id="1.20.5.170:FF:000036">
    <property type="entry name" value="ABSCISIC ACID-INSENSITIVE 5-like protein 2"/>
    <property type="match status" value="1"/>
</dbReference>
<gene>
    <name evidence="6" type="ORF">O6P43_024902</name>
</gene>
<evidence type="ECO:0000313" key="6">
    <source>
        <dbReference type="EMBL" id="KAJ7953164.1"/>
    </source>
</evidence>
<dbReference type="PROSITE" id="PS50217">
    <property type="entry name" value="BZIP"/>
    <property type="match status" value="1"/>
</dbReference>
<dbReference type="InterPro" id="IPR004827">
    <property type="entry name" value="bZIP"/>
</dbReference>
<organism evidence="6 7">
    <name type="scientific">Quillaja saponaria</name>
    <name type="common">Soap bark tree</name>
    <dbReference type="NCBI Taxonomy" id="32244"/>
    <lineage>
        <taxon>Eukaryota</taxon>
        <taxon>Viridiplantae</taxon>
        <taxon>Streptophyta</taxon>
        <taxon>Embryophyta</taxon>
        <taxon>Tracheophyta</taxon>
        <taxon>Spermatophyta</taxon>
        <taxon>Magnoliopsida</taxon>
        <taxon>eudicotyledons</taxon>
        <taxon>Gunneridae</taxon>
        <taxon>Pentapetalae</taxon>
        <taxon>rosids</taxon>
        <taxon>fabids</taxon>
        <taxon>Fabales</taxon>
        <taxon>Quillajaceae</taxon>
        <taxon>Quillaja</taxon>
    </lineage>
</organism>
<comment type="caution">
    <text evidence="6">The sequence shown here is derived from an EMBL/GenBank/DDBJ whole genome shotgun (WGS) entry which is preliminary data.</text>
</comment>
<keyword evidence="7" id="KW-1185">Reference proteome</keyword>
<evidence type="ECO:0000256" key="1">
    <source>
        <dbReference type="ARBA" id="ARBA00004123"/>
    </source>
</evidence>
<dbReference type="PANTHER" id="PTHR22952:SF433">
    <property type="entry name" value="PROTEIN FD"/>
    <property type="match status" value="1"/>
</dbReference>
<dbReference type="InterPro" id="IPR046347">
    <property type="entry name" value="bZIP_sf"/>
</dbReference>
<dbReference type="Gene3D" id="1.20.5.170">
    <property type="match status" value="1"/>
</dbReference>
<dbReference type="InterPro" id="IPR043452">
    <property type="entry name" value="BZIP46-like"/>
</dbReference>
<dbReference type="GO" id="GO:0045893">
    <property type="term" value="P:positive regulation of DNA-templated transcription"/>
    <property type="evidence" value="ECO:0007669"/>
    <property type="project" value="InterPro"/>
</dbReference>
<proteinExistence type="predicted"/>
<dbReference type="EMBL" id="JARAOO010000010">
    <property type="protein sequence ID" value="KAJ7953164.1"/>
    <property type="molecule type" value="Genomic_DNA"/>
</dbReference>
<evidence type="ECO:0000256" key="2">
    <source>
        <dbReference type="ARBA" id="ARBA00023125"/>
    </source>
</evidence>
<dbReference type="PANTHER" id="PTHR22952">
    <property type="entry name" value="CAMP-RESPONSE ELEMENT BINDING PROTEIN-RELATED"/>
    <property type="match status" value="1"/>
</dbReference>
<dbReference type="GO" id="GO:0003677">
    <property type="term" value="F:DNA binding"/>
    <property type="evidence" value="ECO:0007669"/>
    <property type="project" value="UniProtKB-KW"/>
</dbReference>
<evidence type="ECO:0000256" key="3">
    <source>
        <dbReference type="ARBA" id="ARBA00023242"/>
    </source>
</evidence>
<dbReference type="GO" id="GO:0003700">
    <property type="term" value="F:DNA-binding transcription factor activity"/>
    <property type="evidence" value="ECO:0007669"/>
    <property type="project" value="InterPro"/>
</dbReference>